<dbReference type="AlphaFoldDB" id="A0A0H4L380"/>
<name>A0A0H4L380_9BACI</name>
<reference evidence="1 2" key="1">
    <citation type="journal article" date="2015" name="PLoS ONE">
        <title>Genome Sequence of Bacillus endophyticus and Analysis of Its Companion Mechanism in the Ketogulonigenium vulgare-Bacillus Strain Consortium.</title>
        <authorList>
            <person name="Jia N."/>
            <person name="Du J."/>
            <person name="Ding M.Z."/>
            <person name="Gao F."/>
            <person name="Yuan Y.J."/>
        </authorList>
    </citation>
    <scope>NUCLEOTIDE SEQUENCE [LARGE SCALE GENOMIC DNA]</scope>
    <source>
        <strain evidence="1 2">Hbe603</strain>
    </source>
</reference>
<dbReference type="OrthoDB" id="282803at2"/>
<evidence type="ECO:0000313" key="2">
    <source>
        <dbReference type="Proteomes" id="UP000036202"/>
    </source>
</evidence>
<protein>
    <submittedName>
        <fullName evidence="1">Uncharacterized protein</fullName>
    </submittedName>
</protein>
<reference evidence="2" key="2">
    <citation type="submission" date="2015-06" db="EMBL/GenBank/DDBJ databases">
        <title>Genome Sequence of Bacillus endophyticus and Analysis of its Companion Mechanism in the Ketogulonigenium vulgare-Bacillus strain Consortium.</title>
        <authorList>
            <person name="Jia N."/>
            <person name="Du J."/>
            <person name="Ding M.-Z."/>
            <person name="Gao F."/>
            <person name="Yuan Y.-J."/>
        </authorList>
    </citation>
    <scope>NUCLEOTIDE SEQUENCE [LARGE SCALE GENOMIC DNA]</scope>
    <source>
        <strain evidence="2">Hbe603</strain>
    </source>
</reference>
<dbReference type="RefSeq" id="WP_026009747.1">
    <property type="nucleotide sequence ID" value="NZ_ALIM01000035.1"/>
</dbReference>
<dbReference type="eggNOG" id="COG5336">
    <property type="taxonomic scope" value="Bacteria"/>
</dbReference>
<dbReference type="EMBL" id="CP011974">
    <property type="protein sequence ID" value="AKO95208.1"/>
    <property type="molecule type" value="Genomic_DNA"/>
</dbReference>
<proteinExistence type="predicted"/>
<accession>A0A1X7FS43</accession>
<dbReference type="PATRIC" id="fig|135735.6.peg.4922"/>
<evidence type="ECO:0000313" key="1">
    <source>
        <dbReference type="EMBL" id="AKO95208.1"/>
    </source>
</evidence>
<sequence>MKDGPHQLLKAMSLMTTIVSQLAGFPLIGMFVGGFLDRKFGTDPLWLIVGILLGIALGIYVMLYSIKYFFSGD</sequence>
<dbReference type="InterPro" id="IPR032820">
    <property type="entry name" value="ATPase_put"/>
</dbReference>
<dbReference type="Proteomes" id="UP000036202">
    <property type="component" value="Chromosome"/>
</dbReference>
<keyword evidence="2" id="KW-1185">Reference proteome</keyword>
<dbReference type="GeneID" id="93703233"/>
<organism evidence="1 2">
    <name type="scientific">Priestia filamentosa</name>
    <dbReference type="NCBI Taxonomy" id="1402861"/>
    <lineage>
        <taxon>Bacteria</taxon>
        <taxon>Bacillati</taxon>
        <taxon>Bacillota</taxon>
        <taxon>Bacilli</taxon>
        <taxon>Bacillales</taxon>
        <taxon>Bacillaceae</taxon>
        <taxon>Priestia</taxon>
    </lineage>
</organism>
<gene>
    <name evidence="1" type="ORF">BEH_23420</name>
</gene>
<accession>A0A0H4L380</accession>
<dbReference type="Pfam" id="PF09527">
    <property type="entry name" value="ATPase_gene1"/>
    <property type="match status" value="1"/>
</dbReference>
<dbReference type="KEGG" id="beo:BEH_23420"/>